<dbReference type="AlphaFoldDB" id="A0A1R3KSQ3"/>
<evidence type="ECO:0000313" key="3">
    <source>
        <dbReference type="Proteomes" id="UP000187203"/>
    </source>
</evidence>
<dbReference type="Proteomes" id="UP000187203">
    <property type="component" value="Unassembled WGS sequence"/>
</dbReference>
<name>A0A1R3KSQ3_9ROSI</name>
<protein>
    <submittedName>
        <fullName evidence="2">Uncharacterized protein</fullName>
    </submittedName>
</protein>
<feature type="region of interest" description="Disordered" evidence="1">
    <location>
        <begin position="22"/>
        <end position="49"/>
    </location>
</feature>
<sequence length="49" mass="5596">MDTNGCLNLNVNKIAHNFANEAVNPPLQERRKRQSNYDLLQHNTTDSAE</sequence>
<evidence type="ECO:0000313" key="2">
    <source>
        <dbReference type="EMBL" id="OMP10068.1"/>
    </source>
</evidence>
<gene>
    <name evidence="2" type="ORF">COLO4_04856</name>
</gene>
<proteinExistence type="predicted"/>
<accession>A0A1R3KSQ3</accession>
<comment type="caution">
    <text evidence="2">The sequence shown here is derived from an EMBL/GenBank/DDBJ whole genome shotgun (WGS) entry which is preliminary data.</text>
</comment>
<dbReference type="EMBL" id="AWUE01012050">
    <property type="protein sequence ID" value="OMP10068.1"/>
    <property type="molecule type" value="Genomic_DNA"/>
</dbReference>
<evidence type="ECO:0000256" key="1">
    <source>
        <dbReference type="SAM" id="MobiDB-lite"/>
    </source>
</evidence>
<keyword evidence="3" id="KW-1185">Reference proteome</keyword>
<feature type="compositionally biased region" description="Polar residues" evidence="1">
    <location>
        <begin position="36"/>
        <end position="49"/>
    </location>
</feature>
<reference evidence="3" key="1">
    <citation type="submission" date="2013-09" db="EMBL/GenBank/DDBJ databases">
        <title>Corchorus olitorius genome sequencing.</title>
        <authorList>
            <person name="Alam M."/>
            <person name="Haque M.S."/>
            <person name="Islam M.S."/>
            <person name="Emdad E.M."/>
            <person name="Islam M.M."/>
            <person name="Ahmed B."/>
            <person name="Halim A."/>
            <person name="Hossen Q.M.M."/>
            <person name="Hossain M.Z."/>
            <person name="Ahmed R."/>
            <person name="Khan M.M."/>
            <person name="Islam R."/>
            <person name="Rashid M.M."/>
            <person name="Khan S.A."/>
            <person name="Rahman M.S."/>
            <person name="Alam M."/>
            <person name="Yahiya A.S."/>
            <person name="Khan M.S."/>
            <person name="Azam M.S."/>
            <person name="Haque T."/>
            <person name="Lashkar M.Z.H."/>
            <person name="Akhand A.I."/>
            <person name="Morshed G."/>
            <person name="Roy S."/>
            <person name="Uddin K.S."/>
            <person name="Rabeya T."/>
            <person name="Hossain A.S."/>
            <person name="Chowdhury A."/>
            <person name="Snigdha A.R."/>
            <person name="Mortoza M.S."/>
            <person name="Matin S.A."/>
            <person name="Hoque S.M.E."/>
            <person name="Islam M.K."/>
            <person name="Roy D.K."/>
            <person name="Haider R."/>
            <person name="Moosa M.M."/>
            <person name="Elias S.M."/>
            <person name="Hasan A.M."/>
            <person name="Jahan S."/>
            <person name="Shafiuddin M."/>
            <person name="Mahmood N."/>
            <person name="Shommy N.S."/>
        </authorList>
    </citation>
    <scope>NUCLEOTIDE SEQUENCE [LARGE SCALE GENOMIC DNA]</scope>
    <source>
        <strain evidence="3">cv. O-4</strain>
    </source>
</reference>
<organism evidence="2 3">
    <name type="scientific">Corchorus olitorius</name>
    <dbReference type="NCBI Taxonomy" id="93759"/>
    <lineage>
        <taxon>Eukaryota</taxon>
        <taxon>Viridiplantae</taxon>
        <taxon>Streptophyta</taxon>
        <taxon>Embryophyta</taxon>
        <taxon>Tracheophyta</taxon>
        <taxon>Spermatophyta</taxon>
        <taxon>Magnoliopsida</taxon>
        <taxon>eudicotyledons</taxon>
        <taxon>Gunneridae</taxon>
        <taxon>Pentapetalae</taxon>
        <taxon>rosids</taxon>
        <taxon>malvids</taxon>
        <taxon>Malvales</taxon>
        <taxon>Malvaceae</taxon>
        <taxon>Grewioideae</taxon>
        <taxon>Apeibeae</taxon>
        <taxon>Corchorus</taxon>
    </lineage>
</organism>